<organism evidence="1 2">
    <name type="scientific">Luteococcus japonicus LSP_Lj1</name>
    <dbReference type="NCBI Taxonomy" id="1255658"/>
    <lineage>
        <taxon>Bacteria</taxon>
        <taxon>Bacillati</taxon>
        <taxon>Actinomycetota</taxon>
        <taxon>Actinomycetes</taxon>
        <taxon>Propionibacteriales</taxon>
        <taxon>Propionibacteriaceae</taxon>
        <taxon>Luteococcus</taxon>
    </lineage>
</organism>
<name>A0A1R4KCN4_9ACTN</name>
<dbReference type="EMBL" id="FUKQ01000047">
    <property type="protein sequence ID" value="SJN41783.1"/>
    <property type="molecule type" value="Genomic_DNA"/>
</dbReference>
<dbReference type="AlphaFoldDB" id="A0A1R4KCN4"/>
<sequence>MAPFLAPGESQGLCRHGARPGCWEGARVRVIRVCCNPSGCGEPERLWGTTKGAGPKARPLTQ</sequence>
<dbReference type="Proteomes" id="UP000188342">
    <property type="component" value="Unassembled WGS sequence"/>
</dbReference>
<proteinExistence type="predicted"/>
<protein>
    <submittedName>
        <fullName evidence="1">Uncharacterized protein</fullName>
    </submittedName>
</protein>
<evidence type="ECO:0000313" key="1">
    <source>
        <dbReference type="EMBL" id="SJN41783.1"/>
    </source>
</evidence>
<gene>
    <name evidence="1" type="ORF">FM114_13045</name>
</gene>
<dbReference type="STRING" id="1255658.FM114_13045"/>
<accession>A0A1R4KCN4</accession>
<reference evidence="1 2" key="1">
    <citation type="submission" date="2017-02" db="EMBL/GenBank/DDBJ databases">
        <authorList>
            <person name="Peterson S.W."/>
        </authorList>
    </citation>
    <scope>NUCLEOTIDE SEQUENCE [LARGE SCALE GENOMIC DNA]</scope>
    <source>
        <strain evidence="1 2">LSP_Lj1</strain>
    </source>
</reference>
<evidence type="ECO:0000313" key="2">
    <source>
        <dbReference type="Proteomes" id="UP000188342"/>
    </source>
</evidence>
<keyword evidence="2" id="KW-1185">Reference proteome</keyword>